<dbReference type="PANTHER" id="PTHR42943:SF2">
    <property type="entry name" value="GLUTATHIONE S-TRANSFERASE KAPPA 1"/>
    <property type="match status" value="1"/>
</dbReference>
<dbReference type="GO" id="GO:1901170">
    <property type="term" value="P:naphthalene catabolic process"/>
    <property type="evidence" value="ECO:0007669"/>
    <property type="project" value="InterPro"/>
</dbReference>
<dbReference type="EC" id="5.99.1.4" evidence="1"/>
<feature type="active site" description="Nucleophile" evidence="2">
    <location>
        <position position="12"/>
    </location>
</feature>
<dbReference type="PANTHER" id="PTHR42943">
    <property type="entry name" value="GLUTATHIONE S-TRANSFERASE KAPPA"/>
    <property type="match status" value="1"/>
</dbReference>
<dbReference type="GO" id="GO:0006749">
    <property type="term" value="P:glutathione metabolic process"/>
    <property type="evidence" value="ECO:0007669"/>
    <property type="project" value="TreeGrafter"/>
</dbReference>
<evidence type="ECO:0000256" key="2">
    <source>
        <dbReference type="PIRSR" id="PIRSR006386-1"/>
    </source>
</evidence>
<dbReference type="Proteomes" id="UP000321548">
    <property type="component" value="Unassembled WGS sequence"/>
</dbReference>
<comment type="similarity">
    <text evidence="1">Belongs to the GST superfamily. NadH family.</text>
</comment>
<reference evidence="4 5" key="1">
    <citation type="submission" date="2019-06" db="EMBL/GenBank/DDBJ databases">
        <title>Quisquiliibacterium sp. nov., isolated from a maize field.</title>
        <authorList>
            <person name="Lin S.-Y."/>
            <person name="Tsai C.-F."/>
            <person name="Young C.-C."/>
        </authorList>
    </citation>
    <scope>NUCLEOTIDE SEQUENCE [LARGE SCALE GENOMIC DNA]</scope>
    <source>
        <strain evidence="4 5">CC-CFT501</strain>
    </source>
</reference>
<proteinExistence type="inferred from homology"/>
<dbReference type="CDD" id="cd03022">
    <property type="entry name" value="DsbA_HCCA_Iso"/>
    <property type="match status" value="1"/>
</dbReference>
<dbReference type="Gene3D" id="3.40.30.10">
    <property type="entry name" value="Glutaredoxin"/>
    <property type="match status" value="1"/>
</dbReference>
<dbReference type="GO" id="GO:0018845">
    <property type="term" value="F:2-hydroxychromene-2-carboxylate isomerase activity"/>
    <property type="evidence" value="ECO:0007669"/>
    <property type="project" value="UniProtKB-UniRule"/>
</dbReference>
<accession>A0A5C8P6C2</accession>
<dbReference type="GO" id="GO:0004364">
    <property type="term" value="F:glutathione transferase activity"/>
    <property type="evidence" value="ECO:0007669"/>
    <property type="project" value="TreeGrafter"/>
</dbReference>
<dbReference type="InterPro" id="IPR014440">
    <property type="entry name" value="HCCAis_GSTk"/>
</dbReference>
<evidence type="ECO:0000313" key="5">
    <source>
        <dbReference type="Proteomes" id="UP000321548"/>
    </source>
</evidence>
<dbReference type="Pfam" id="PF01323">
    <property type="entry name" value="DSBA"/>
    <property type="match status" value="1"/>
</dbReference>
<evidence type="ECO:0000313" key="4">
    <source>
        <dbReference type="EMBL" id="TXL68594.1"/>
    </source>
</evidence>
<dbReference type="GO" id="GO:0004602">
    <property type="term" value="F:glutathione peroxidase activity"/>
    <property type="evidence" value="ECO:0007669"/>
    <property type="project" value="TreeGrafter"/>
</dbReference>
<evidence type="ECO:0000259" key="3">
    <source>
        <dbReference type="Pfam" id="PF01323"/>
    </source>
</evidence>
<dbReference type="InterPro" id="IPR044087">
    <property type="entry name" value="NahD-like"/>
</dbReference>
<dbReference type="AlphaFoldDB" id="A0A5C8P6C2"/>
<dbReference type="InterPro" id="IPR051924">
    <property type="entry name" value="GST_Kappa/NadH"/>
</dbReference>
<feature type="domain" description="DSBA-like thioredoxin" evidence="3">
    <location>
        <begin position="3"/>
        <end position="188"/>
    </location>
</feature>
<dbReference type="EMBL" id="VDUY01000001">
    <property type="protein sequence ID" value="TXL68594.1"/>
    <property type="molecule type" value="Genomic_DNA"/>
</dbReference>
<gene>
    <name evidence="4" type="ORF">FHP08_02620</name>
</gene>
<dbReference type="RefSeq" id="WP_147702734.1">
    <property type="nucleotide sequence ID" value="NZ_VDUY01000001.1"/>
</dbReference>
<evidence type="ECO:0000256" key="1">
    <source>
        <dbReference type="PIRNR" id="PIRNR006386"/>
    </source>
</evidence>
<protein>
    <recommendedName>
        <fullName evidence="1">2-hydroxychromene-2-carboxylate isomerase</fullName>
        <ecNumber evidence="1">5.99.1.4</ecNumber>
    </recommendedName>
</protein>
<dbReference type="InterPro" id="IPR036249">
    <property type="entry name" value="Thioredoxin-like_sf"/>
</dbReference>
<dbReference type="InterPro" id="IPR001853">
    <property type="entry name" value="DSBA-like_thioredoxin_dom"/>
</dbReference>
<dbReference type="PIRSF" id="PIRSF006386">
    <property type="entry name" value="HCCAis_GSTk"/>
    <property type="match status" value="1"/>
</dbReference>
<comment type="catalytic activity">
    <reaction evidence="1">
        <text>2-hydroxychromene-2-carboxylate = (3E)-4-(2-hydroxyphenyl)-2-oxobut-3-enoate</text>
        <dbReference type="Rhea" id="RHEA:27401"/>
        <dbReference type="ChEBI" id="CHEBI:59350"/>
        <dbReference type="ChEBI" id="CHEBI:59353"/>
        <dbReference type="EC" id="5.99.1.4"/>
    </reaction>
</comment>
<comment type="caution">
    <text evidence="4">The sequence shown here is derived from an EMBL/GenBank/DDBJ whole genome shotgun (WGS) entry which is preliminary data.</text>
</comment>
<keyword evidence="1 4" id="KW-0413">Isomerase</keyword>
<keyword evidence="5" id="KW-1185">Reference proteome</keyword>
<organism evidence="4 5">
    <name type="scientific">Zeimonas arvi</name>
    <dbReference type="NCBI Taxonomy" id="2498847"/>
    <lineage>
        <taxon>Bacteria</taxon>
        <taxon>Pseudomonadati</taxon>
        <taxon>Pseudomonadota</taxon>
        <taxon>Betaproteobacteria</taxon>
        <taxon>Burkholderiales</taxon>
        <taxon>Burkholderiaceae</taxon>
        <taxon>Zeimonas</taxon>
    </lineage>
</organism>
<name>A0A5C8P6C2_9BURK</name>
<dbReference type="SUPFAM" id="SSF52833">
    <property type="entry name" value="Thioredoxin-like"/>
    <property type="match status" value="1"/>
</dbReference>
<dbReference type="OrthoDB" id="8560325at2"/>
<sequence>MKTITFHLDFVSPYAWLAFDALPRALDGLEVEVIHRPVLLGALLRELGSLGPAEIPPKRDWTYRQVLWLGRSQGTPLRMPARHPFNPVSLLRLALATDSRGCPGAAACEAVFRHVWESGEEPLDPDRLAALERRLAPQLDPEGPEVRALLRANTAEAIAGKVFGVPTLEVDGRLFWGLDSLPMLRAFLAGDPWFAGPDWASVTRLPWGLPRDR</sequence>